<dbReference type="AlphaFoldDB" id="A0A7I4YYG0"/>
<evidence type="ECO:0000313" key="3">
    <source>
        <dbReference type="Proteomes" id="UP000025227"/>
    </source>
</evidence>
<feature type="region of interest" description="Disordered" evidence="1">
    <location>
        <begin position="24"/>
        <end position="45"/>
    </location>
</feature>
<protein>
    <submittedName>
        <fullName evidence="4">CGNL1 protein</fullName>
    </submittedName>
</protein>
<organism evidence="3 4">
    <name type="scientific">Haemonchus contortus</name>
    <name type="common">Barber pole worm</name>
    <dbReference type="NCBI Taxonomy" id="6289"/>
    <lineage>
        <taxon>Eukaryota</taxon>
        <taxon>Metazoa</taxon>
        <taxon>Ecdysozoa</taxon>
        <taxon>Nematoda</taxon>
        <taxon>Chromadorea</taxon>
        <taxon>Rhabditida</taxon>
        <taxon>Rhabditina</taxon>
        <taxon>Rhabditomorpha</taxon>
        <taxon>Strongyloidea</taxon>
        <taxon>Trichostrongylidae</taxon>
        <taxon>Haemonchus</taxon>
    </lineage>
</organism>
<feature type="chain" id="PRO_5029513122" evidence="2">
    <location>
        <begin position="20"/>
        <end position="261"/>
    </location>
</feature>
<evidence type="ECO:0000256" key="1">
    <source>
        <dbReference type="SAM" id="MobiDB-lite"/>
    </source>
</evidence>
<dbReference type="WBParaSite" id="HCON_00161490-00002">
    <property type="protein sequence ID" value="HCON_00161490-00002"/>
    <property type="gene ID" value="HCON_00161490"/>
</dbReference>
<dbReference type="OrthoDB" id="10303569at2759"/>
<keyword evidence="2" id="KW-0732">Signal</keyword>
<reference evidence="4" key="1">
    <citation type="submission" date="2020-12" db="UniProtKB">
        <authorList>
            <consortium name="WormBaseParasite"/>
        </authorList>
    </citation>
    <scope>IDENTIFICATION</scope>
    <source>
        <strain evidence="4">MHco3</strain>
    </source>
</reference>
<feature type="signal peptide" evidence="2">
    <location>
        <begin position="1"/>
        <end position="19"/>
    </location>
</feature>
<evidence type="ECO:0000256" key="2">
    <source>
        <dbReference type="SAM" id="SignalP"/>
    </source>
</evidence>
<name>A0A7I4YYG0_HAECO</name>
<accession>A0A7I4YYG0</accession>
<proteinExistence type="predicted"/>
<sequence>MYLFLLAVAFHVSLNIVMCLPSRSKRKHTGSTRSGDSKEDKTRKDAARITEVTKALGKAPNPAIANKLCKANENKSEAANKKQSNRDSMLDDTIYEVYSLRHGKLAKKPSSEAIKQTQTFSDEAVQPPKCYKAGKFFTEEENDDFGPPNAQNFMANITDIDYVSHEMIRTINLSKDLPLPVAIENHSPDYYLTANLDSLEKQQHYGWQSLKANTFLSNVLCLPTDQEKNDVHTAKEKLAKVTFLPKQTMMAFYEKTKNSSE</sequence>
<feature type="compositionally biased region" description="Basic and acidic residues" evidence="1">
    <location>
        <begin position="35"/>
        <end position="45"/>
    </location>
</feature>
<evidence type="ECO:0000313" key="4">
    <source>
        <dbReference type="WBParaSite" id="HCON_00161490-00002"/>
    </source>
</evidence>
<dbReference type="Proteomes" id="UP000025227">
    <property type="component" value="Unplaced"/>
</dbReference>
<keyword evidence="3" id="KW-1185">Reference proteome</keyword>